<keyword evidence="2" id="KW-1185">Reference proteome</keyword>
<dbReference type="Proteomes" id="UP000631114">
    <property type="component" value="Unassembled WGS sequence"/>
</dbReference>
<organism evidence="1 2">
    <name type="scientific">Coptis chinensis</name>
    <dbReference type="NCBI Taxonomy" id="261450"/>
    <lineage>
        <taxon>Eukaryota</taxon>
        <taxon>Viridiplantae</taxon>
        <taxon>Streptophyta</taxon>
        <taxon>Embryophyta</taxon>
        <taxon>Tracheophyta</taxon>
        <taxon>Spermatophyta</taxon>
        <taxon>Magnoliopsida</taxon>
        <taxon>Ranunculales</taxon>
        <taxon>Ranunculaceae</taxon>
        <taxon>Coptidoideae</taxon>
        <taxon>Coptis</taxon>
    </lineage>
</organism>
<name>A0A835HIY3_9MAGN</name>
<reference evidence="1 2" key="1">
    <citation type="submission" date="2020-10" db="EMBL/GenBank/DDBJ databases">
        <title>The Coptis chinensis genome and diversification of protoberbering-type alkaloids.</title>
        <authorList>
            <person name="Wang B."/>
            <person name="Shu S."/>
            <person name="Song C."/>
            <person name="Liu Y."/>
        </authorList>
    </citation>
    <scope>NUCLEOTIDE SEQUENCE [LARGE SCALE GENOMIC DNA]</scope>
    <source>
        <strain evidence="1">HL-2020</strain>
        <tissue evidence="1">Leaf</tissue>
    </source>
</reference>
<protein>
    <submittedName>
        <fullName evidence="1">Uncharacterized protein</fullName>
    </submittedName>
</protein>
<evidence type="ECO:0000313" key="2">
    <source>
        <dbReference type="Proteomes" id="UP000631114"/>
    </source>
</evidence>
<dbReference type="AlphaFoldDB" id="A0A835HIY3"/>
<accession>A0A835HIY3</accession>
<dbReference type="SUPFAM" id="SSF56112">
    <property type="entry name" value="Protein kinase-like (PK-like)"/>
    <property type="match status" value="1"/>
</dbReference>
<sequence length="134" mass="15309">MEYKYSKVLLENEVFTIQDSAMEMEENSGWDKAPSMMQKEQLQQWKRNCHVLAYSTVGTLDYMAPEVLLKKAYGKGYGMECDWLMTRGVDELKAKEAKKKLMTLLGDAAKVDMIDSLPEVCPKVGAWIWECNPG</sequence>
<dbReference type="Gene3D" id="1.10.510.10">
    <property type="entry name" value="Transferase(Phosphotransferase) domain 1"/>
    <property type="match status" value="1"/>
</dbReference>
<dbReference type="EMBL" id="JADFTS010000007">
    <property type="protein sequence ID" value="KAF9598983.1"/>
    <property type="molecule type" value="Genomic_DNA"/>
</dbReference>
<evidence type="ECO:0000313" key="1">
    <source>
        <dbReference type="EMBL" id="KAF9598983.1"/>
    </source>
</evidence>
<comment type="caution">
    <text evidence="1">The sequence shown here is derived from an EMBL/GenBank/DDBJ whole genome shotgun (WGS) entry which is preliminary data.</text>
</comment>
<gene>
    <name evidence="1" type="ORF">IFM89_033328</name>
</gene>
<dbReference type="InterPro" id="IPR011009">
    <property type="entry name" value="Kinase-like_dom_sf"/>
</dbReference>
<proteinExistence type="predicted"/>